<feature type="transmembrane region" description="Helical" evidence="9">
    <location>
        <begin position="120"/>
        <end position="142"/>
    </location>
</feature>
<evidence type="ECO:0000256" key="3">
    <source>
        <dbReference type="ARBA" id="ARBA00022475"/>
    </source>
</evidence>
<comment type="subcellular location">
    <subcellularLocation>
        <location evidence="1 9">Cell inner membrane</location>
        <topology evidence="1 9">Multi-pass membrane protein</topology>
    </subcellularLocation>
</comment>
<reference evidence="11 12" key="1">
    <citation type="submission" date="2017-05" db="EMBL/GenBank/DDBJ databases">
        <title>Genome of Polynucleobacter sp. MWH-Feld-100.</title>
        <authorList>
            <person name="Hahn M.W."/>
        </authorList>
    </citation>
    <scope>NUCLEOTIDE SEQUENCE [LARGE SCALE GENOMIC DNA]</scope>
    <source>
        <strain evidence="11 12">MWH-Feld-100</strain>
    </source>
</reference>
<keyword evidence="6 9" id="KW-1133">Transmembrane helix</keyword>
<gene>
    <name evidence="11" type="ORF">CBI31_00380</name>
</gene>
<keyword evidence="4 9" id="KW-0997">Cell inner membrane</keyword>
<feature type="transmembrane region" description="Helical" evidence="9">
    <location>
        <begin position="80"/>
        <end position="99"/>
    </location>
</feature>
<comment type="function">
    <text evidence="9">Part of the tripartite ATP-independent periplasmic (TRAP) transport system.</text>
</comment>
<comment type="caution">
    <text evidence="11">The sequence shown here is derived from an EMBL/GenBank/DDBJ whole genome shotgun (WGS) entry which is preliminary data.</text>
</comment>
<keyword evidence="12" id="KW-1185">Reference proteome</keyword>
<dbReference type="Proteomes" id="UP000197528">
    <property type="component" value="Unassembled WGS sequence"/>
</dbReference>
<comment type="similarity">
    <text evidence="8 9">Belongs to the TRAP transporter small permease family.</text>
</comment>
<feature type="domain" description="Tripartite ATP-independent periplasmic transporters DctQ component" evidence="10">
    <location>
        <begin position="54"/>
        <end position="186"/>
    </location>
</feature>
<comment type="subunit">
    <text evidence="9">The complex comprises the extracytoplasmic solute receptor protein and the two transmembrane proteins.</text>
</comment>
<dbReference type="PANTHER" id="PTHR35011:SF4">
    <property type="entry name" value="SLL1102 PROTEIN"/>
    <property type="match status" value="1"/>
</dbReference>
<feature type="transmembrane region" description="Helical" evidence="9">
    <location>
        <begin position="162"/>
        <end position="181"/>
    </location>
</feature>
<dbReference type="PANTHER" id="PTHR35011">
    <property type="entry name" value="2,3-DIKETO-L-GULONATE TRAP TRANSPORTER SMALL PERMEASE PROTEIN YIAM"/>
    <property type="match status" value="1"/>
</dbReference>
<proteinExistence type="inferred from homology"/>
<dbReference type="InterPro" id="IPR055348">
    <property type="entry name" value="DctQ"/>
</dbReference>
<organism evidence="11 12">
    <name type="scientific">Polynucleobacter campilacus</name>
    <dbReference type="NCBI Taxonomy" id="1743163"/>
    <lineage>
        <taxon>Bacteria</taxon>
        <taxon>Pseudomonadati</taxon>
        <taxon>Pseudomonadota</taxon>
        <taxon>Betaproteobacteria</taxon>
        <taxon>Burkholderiales</taxon>
        <taxon>Burkholderiaceae</taxon>
        <taxon>Polynucleobacter</taxon>
    </lineage>
</organism>
<evidence type="ECO:0000256" key="9">
    <source>
        <dbReference type="RuleBase" id="RU369079"/>
    </source>
</evidence>
<evidence type="ECO:0000256" key="5">
    <source>
        <dbReference type="ARBA" id="ARBA00022692"/>
    </source>
</evidence>
<evidence type="ECO:0000259" key="10">
    <source>
        <dbReference type="Pfam" id="PF04290"/>
    </source>
</evidence>
<evidence type="ECO:0000256" key="1">
    <source>
        <dbReference type="ARBA" id="ARBA00004429"/>
    </source>
</evidence>
<dbReference type="GO" id="GO:0022857">
    <property type="term" value="F:transmembrane transporter activity"/>
    <property type="evidence" value="ECO:0007669"/>
    <property type="project" value="UniProtKB-UniRule"/>
</dbReference>
<protein>
    <recommendedName>
        <fullName evidence="9">TRAP transporter small permease protein</fullName>
    </recommendedName>
</protein>
<keyword evidence="7 9" id="KW-0472">Membrane</keyword>
<dbReference type="EMBL" id="NGUP01000001">
    <property type="protein sequence ID" value="OWS70743.1"/>
    <property type="molecule type" value="Genomic_DNA"/>
</dbReference>
<evidence type="ECO:0000256" key="8">
    <source>
        <dbReference type="ARBA" id="ARBA00038436"/>
    </source>
</evidence>
<evidence type="ECO:0000313" key="12">
    <source>
        <dbReference type="Proteomes" id="UP000197528"/>
    </source>
</evidence>
<name>A0A254PW25_9BURK</name>
<evidence type="ECO:0000256" key="2">
    <source>
        <dbReference type="ARBA" id="ARBA00022448"/>
    </source>
</evidence>
<keyword evidence="2 9" id="KW-0813">Transport</keyword>
<accession>A0A254PW25</accession>
<dbReference type="InterPro" id="IPR007387">
    <property type="entry name" value="TRAP_DctQ"/>
</dbReference>
<dbReference type="AlphaFoldDB" id="A0A254PW25"/>
<evidence type="ECO:0000256" key="6">
    <source>
        <dbReference type="ARBA" id="ARBA00022989"/>
    </source>
</evidence>
<evidence type="ECO:0000256" key="4">
    <source>
        <dbReference type="ARBA" id="ARBA00022519"/>
    </source>
</evidence>
<keyword evidence="5 9" id="KW-0812">Transmembrane</keyword>
<dbReference type="GO" id="GO:0005886">
    <property type="term" value="C:plasma membrane"/>
    <property type="evidence" value="ECO:0007669"/>
    <property type="project" value="UniProtKB-SubCell"/>
</dbReference>
<keyword evidence="3" id="KW-1003">Cell membrane</keyword>
<feature type="transmembrane region" description="Helical" evidence="9">
    <location>
        <begin position="39"/>
        <end position="60"/>
    </location>
</feature>
<sequence length="250" mass="28177">MHILTGRHPRPVFLYFFREIVSCLRRVVMDKFMLRVDEISTFVGKAAAWLVVLLMLMVFTDVVRRYAFNSPSAWIGELSVMAYGTLFMMCGAYTLAQNGHVRGDFLYGSMKPRTQATLDLILYVTFFLPGIAALVYAGYTYAAESWRIGEHTTQIANGPPLYPFKTIIPVAGAFVLLQGVVEIMRCVICLKTGEWPARLKDAEEIDVIEQQLAASTHVDDESRQQAIKNAKSIDEAAHHRIGQTKEINHE</sequence>
<dbReference type="Pfam" id="PF04290">
    <property type="entry name" value="DctQ"/>
    <property type="match status" value="1"/>
</dbReference>
<evidence type="ECO:0000256" key="7">
    <source>
        <dbReference type="ARBA" id="ARBA00023136"/>
    </source>
</evidence>
<evidence type="ECO:0000313" key="11">
    <source>
        <dbReference type="EMBL" id="OWS70743.1"/>
    </source>
</evidence>